<protein>
    <submittedName>
        <fullName evidence="2">Uncharacterized protein</fullName>
    </submittedName>
</protein>
<evidence type="ECO:0000256" key="1">
    <source>
        <dbReference type="SAM" id="MobiDB-lite"/>
    </source>
</evidence>
<keyword evidence="4" id="KW-1185">Reference proteome</keyword>
<proteinExistence type="predicted"/>
<reference evidence="2 4" key="1">
    <citation type="journal article" date="2019" name="Sci. Rep.">
        <title>Orb-weaving spider Araneus ventricosus genome elucidates the spidroin gene catalogue.</title>
        <authorList>
            <person name="Kono N."/>
            <person name="Nakamura H."/>
            <person name="Ohtoshi R."/>
            <person name="Moran D.A.P."/>
            <person name="Shinohara A."/>
            <person name="Yoshida Y."/>
            <person name="Fujiwara M."/>
            <person name="Mori M."/>
            <person name="Tomita M."/>
            <person name="Arakawa K."/>
        </authorList>
    </citation>
    <scope>NUCLEOTIDE SEQUENCE [LARGE SCALE GENOMIC DNA]</scope>
</reference>
<gene>
    <name evidence="3" type="ORF">AVEN_213207_1</name>
    <name evidence="2" type="ORF">AVEN_43965_1</name>
</gene>
<dbReference type="Proteomes" id="UP000499080">
    <property type="component" value="Unassembled WGS sequence"/>
</dbReference>
<comment type="caution">
    <text evidence="2">The sequence shown here is derived from an EMBL/GenBank/DDBJ whole genome shotgun (WGS) entry which is preliminary data.</text>
</comment>
<feature type="compositionally biased region" description="Basic and acidic residues" evidence="1">
    <location>
        <begin position="49"/>
        <end position="58"/>
    </location>
</feature>
<dbReference type="EMBL" id="BGPR01129534">
    <property type="protein sequence ID" value="GBN42329.1"/>
    <property type="molecule type" value="Genomic_DNA"/>
</dbReference>
<name>A0A4Y2NVC3_ARAVE</name>
<organism evidence="2 4">
    <name type="scientific">Araneus ventricosus</name>
    <name type="common">Orbweaver spider</name>
    <name type="synonym">Epeira ventricosa</name>
    <dbReference type="NCBI Taxonomy" id="182803"/>
    <lineage>
        <taxon>Eukaryota</taxon>
        <taxon>Metazoa</taxon>
        <taxon>Ecdysozoa</taxon>
        <taxon>Arthropoda</taxon>
        <taxon>Chelicerata</taxon>
        <taxon>Arachnida</taxon>
        <taxon>Araneae</taxon>
        <taxon>Araneomorphae</taxon>
        <taxon>Entelegynae</taxon>
        <taxon>Araneoidea</taxon>
        <taxon>Araneidae</taxon>
        <taxon>Araneus</taxon>
    </lineage>
</organism>
<feature type="region of interest" description="Disordered" evidence="1">
    <location>
        <begin position="49"/>
        <end position="73"/>
    </location>
</feature>
<dbReference type="AlphaFoldDB" id="A0A4Y2NVC3"/>
<evidence type="ECO:0000313" key="4">
    <source>
        <dbReference type="Proteomes" id="UP000499080"/>
    </source>
</evidence>
<sequence>MNAVSIPGSEELEVLSPSCIEIVQLVRRLHYGRDSELCFRDEDRFPQRSPERICEKSEGQLPQDIPHYHDPLL</sequence>
<evidence type="ECO:0000313" key="3">
    <source>
        <dbReference type="EMBL" id="GBN42329.1"/>
    </source>
</evidence>
<dbReference type="EMBL" id="BGPR01129511">
    <property type="protein sequence ID" value="GBN42260.1"/>
    <property type="molecule type" value="Genomic_DNA"/>
</dbReference>
<evidence type="ECO:0000313" key="2">
    <source>
        <dbReference type="EMBL" id="GBN42260.1"/>
    </source>
</evidence>
<accession>A0A4Y2NVC3</accession>